<dbReference type="AlphaFoldDB" id="A0AAV4LT95"/>
<keyword evidence="3" id="KW-0862">Zinc</keyword>
<evidence type="ECO:0000256" key="2">
    <source>
        <dbReference type="ARBA" id="ARBA00022723"/>
    </source>
</evidence>
<protein>
    <submittedName>
        <fullName evidence="5">Rpr2-domain-containing protein</fullName>
    </submittedName>
</protein>
<dbReference type="Pfam" id="PF04032">
    <property type="entry name" value="Rpr2"/>
    <property type="match status" value="1"/>
</dbReference>
<sequence length="179" mass="19601">MAKRGKAPRPTGDDPGRHEAAKAAYASNIHVKRAWFLLDAAELMGVAYPNVSRGYIRELREIAQKHVIRLHPSFKRVFCRGCNTLLLPGKNAVVRAECHGEGRRRVPGSAGELEYTCASPSAAPSAGLRGGESQNGPVLDEGAYNWLSVTCCVCTRTRRTRLQHPESLHLQNSAEEEAN</sequence>
<dbReference type="GO" id="GO:0005655">
    <property type="term" value="C:nucleolar ribonuclease P complex"/>
    <property type="evidence" value="ECO:0007669"/>
    <property type="project" value="TreeGrafter"/>
</dbReference>
<gene>
    <name evidence="5" type="ORF">BcabD6B2_25010</name>
</gene>
<accession>A0AAV4LT95</accession>
<proteinExistence type="inferred from homology"/>
<dbReference type="GeneID" id="94194547"/>
<dbReference type="Gene3D" id="6.20.50.20">
    <property type="match status" value="1"/>
</dbReference>
<reference evidence="5 6" key="1">
    <citation type="submission" date="2021-06" db="EMBL/GenBank/DDBJ databases">
        <title>Genome sequence of Babesia caballi.</title>
        <authorList>
            <person name="Yamagishi J."/>
            <person name="Kidaka T."/>
            <person name="Ochi A."/>
        </authorList>
    </citation>
    <scope>NUCLEOTIDE SEQUENCE [LARGE SCALE GENOMIC DNA]</scope>
    <source>
        <strain evidence="5">USDA-D6B2</strain>
    </source>
</reference>
<evidence type="ECO:0000256" key="4">
    <source>
        <dbReference type="ARBA" id="ARBA00038402"/>
    </source>
</evidence>
<keyword evidence="2" id="KW-0479">Metal-binding</keyword>
<evidence type="ECO:0000313" key="5">
    <source>
        <dbReference type="EMBL" id="GIX63066.1"/>
    </source>
</evidence>
<comment type="similarity">
    <text evidence="4">Belongs to the eukaryotic/archaeal RNase P protein component 4 family.</text>
</comment>
<dbReference type="PANTHER" id="PTHR14742:SF0">
    <property type="entry name" value="RIBONUCLEASE P PROTEIN SUBUNIT P21"/>
    <property type="match status" value="1"/>
</dbReference>
<dbReference type="InterPro" id="IPR007175">
    <property type="entry name" value="Rpr2/Snm1/Rpp21"/>
</dbReference>
<evidence type="ECO:0000313" key="6">
    <source>
        <dbReference type="Proteomes" id="UP001497744"/>
    </source>
</evidence>
<dbReference type="EMBL" id="BPLF01000002">
    <property type="protein sequence ID" value="GIX63066.1"/>
    <property type="molecule type" value="Genomic_DNA"/>
</dbReference>
<dbReference type="RefSeq" id="XP_067715135.1">
    <property type="nucleotide sequence ID" value="XM_067859034.1"/>
</dbReference>
<dbReference type="Proteomes" id="UP001497744">
    <property type="component" value="Unassembled WGS sequence"/>
</dbReference>
<comment type="caution">
    <text evidence="5">The sequence shown here is derived from an EMBL/GenBank/DDBJ whole genome shotgun (WGS) entry which is preliminary data.</text>
</comment>
<evidence type="ECO:0000256" key="1">
    <source>
        <dbReference type="ARBA" id="ARBA00022694"/>
    </source>
</evidence>
<dbReference type="PANTHER" id="PTHR14742">
    <property type="entry name" value="RIBONUCLEASE P SUBUNIT P21"/>
    <property type="match status" value="1"/>
</dbReference>
<evidence type="ECO:0000256" key="3">
    <source>
        <dbReference type="ARBA" id="ARBA00022833"/>
    </source>
</evidence>
<dbReference type="GO" id="GO:0008033">
    <property type="term" value="P:tRNA processing"/>
    <property type="evidence" value="ECO:0007669"/>
    <property type="project" value="UniProtKB-KW"/>
</dbReference>
<dbReference type="GO" id="GO:0046872">
    <property type="term" value="F:metal ion binding"/>
    <property type="evidence" value="ECO:0007669"/>
    <property type="project" value="UniProtKB-KW"/>
</dbReference>
<organism evidence="5 6">
    <name type="scientific">Babesia caballi</name>
    <dbReference type="NCBI Taxonomy" id="5871"/>
    <lineage>
        <taxon>Eukaryota</taxon>
        <taxon>Sar</taxon>
        <taxon>Alveolata</taxon>
        <taxon>Apicomplexa</taxon>
        <taxon>Aconoidasida</taxon>
        <taxon>Piroplasmida</taxon>
        <taxon>Babesiidae</taxon>
        <taxon>Babesia</taxon>
    </lineage>
</organism>
<name>A0AAV4LT95_BABCB</name>
<keyword evidence="1" id="KW-0819">tRNA processing</keyword>
<keyword evidence="6" id="KW-1185">Reference proteome</keyword>